<organism evidence="2 3">
    <name type="scientific">Hymenobacter gummosus</name>
    <dbReference type="NCBI Taxonomy" id="1776032"/>
    <lineage>
        <taxon>Bacteria</taxon>
        <taxon>Pseudomonadati</taxon>
        <taxon>Bacteroidota</taxon>
        <taxon>Cytophagia</taxon>
        <taxon>Cytophagales</taxon>
        <taxon>Hymenobacteraceae</taxon>
        <taxon>Hymenobacter</taxon>
    </lineage>
</organism>
<keyword evidence="3" id="KW-1185">Reference proteome</keyword>
<dbReference type="GO" id="GO:0030246">
    <property type="term" value="F:carbohydrate binding"/>
    <property type="evidence" value="ECO:0007669"/>
    <property type="project" value="InterPro"/>
</dbReference>
<dbReference type="Pfam" id="PF14321">
    <property type="entry name" value="DUF4382"/>
    <property type="match status" value="1"/>
</dbReference>
<dbReference type="EMBL" id="RXOF01000009">
    <property type="protein sequence ID" value="RTQ48439.1"/>
    <property type="molecule type" value="Genomic_DNA"/>
</dbReference>
<protein>
    <submittedName>
        <fullName evidence="2">DUF4382 domain-containing protein</fullName>
    </submittedName>
</protein>
<dbReference type="InterPro" id="IPR025491">
    <property type="entry name" value="DUF4382"/>
</dbReference>
<gene>
    <name evidence="2" type="ORF">EJV47_15820</name>
</gene>
<proteinExistence type="predicted"/>
<dbReference type="InterPro" id="IPR013784">
    <property type="entry name" value="Carb-bd-like_fold"/>
</dbReference>
<sequence>MKANISFLTGAIALATLLGLGRCGKDNDKAGAAKLRISLTDAPGDFRAVTLDVQRIELHLNPENDPNGWQTLPFTPQSLNVLEYVNGRSALLVDTDFDPGTPQEIRLVLGPNNTVTTRSGQTYNLKTPSGQTSGVKLKLQNVSLVAGQTYQLLLDFDVAKSIVERGNGNGNGNQNERYLLKPVIRVVAQDLNGAIRGTVSPAAALPQVLAIRSSITVPDTFSTMADASGAYQLWSLPAGTYTVKYFPTGTAPTGQAAYREATRTGITVTNNVTTVIDNTTLQ</sequence>
<evidence type="ECO:0000313" key="3">
    <source>
        <dbReference type="Proteomes" id="UP000282184"/>
    </source>
</evidence>
<dbReference type="OrthoDB" id="2111471at2"/>
<evidence type="ECO:0000313" key="2">
    <source>
        <dbReference type="EMBL" id="RTQ48439.1"/>
    </source>
</evidence>
<reference evidence="2 3" key="1">
    <citation type="submission" date="2018-12" db="EMBL/GenBank/DDBJ databases">
        <title>Hymenobacter gummosus sp. nov., isolated from a spring.</title>
        <authorList>
            <person name="Nie L."/>
        </authorList>
    </citation>
    <scope>NUCLEOTIDE SEQUENCE [LARGE SCALE GENOMIC DNA]</scope>
    <source>
        <strain evidence="2 3">KCTC 52166</strain>
    </source>
</reference>
<dbReference type="RefSeq" id="WP_126694145.1">
    <property type="nucleotide sequence ID" value="NZ_RXOF01000009.1"/>
</dbReference>
<comment type="caution">
    <text evidence="2">The sequence shown here is derived from an EMBL/GenBank/DDBJ whole genome shotgun (WGS) entry which is preliminary data.</text>
</comment>
<feature type="domain" description="DUF4382" evidence="1">
    <location>
        <begin position="33"/>
        <end position="182"/>
    </location>
</feature>
<dbReference type="Gene3D" id="2.60.40.1120">
    <property type="entry name" value="Carboxypeptidase-like, regulatory domain"/>
    <property type="match status" value="1"/>
</dbReference>
<name>A0A431U0L9_9BACT</name>
<dbReference type="SUPFAM" id="SSF49452">
    <property type="entry name" value="Starch-binding domain-like"/>
    <property type="match status" value="1"/>
</dbReference>
<dbReference type="Proteomes" id="UP000282184">
    <property type="component" value="Unassembled WGS sequence"/>
</dbReference>
<dbReference type="AlphaFoldDB" id="A0A431U0L9"/>
<evidence type="ECO:0000259" key="1">
    <source>
        <dbReference type="Pfam" id="PF14321"/>
    </source>
</evidence>
<accession>A0A431U0L9</accession>